<gene>
    <name evidence="3" type="ORF">E5K00_06130</name>
</gene>
<evidence type="ECO:0008006" key="5">
    <source>
        <dbReference type="Google" id="ProtNLM"/>
    </source>
</evidence>
<dbReference type="AlphaFoldDB" id="A0A4Z0Q421"/>
<evidence type="ECO:0000256" key="2">
    <source>
        <dbReference type="SAM" id="SignalP"/>
    </source>
</evidence>
<keyword evidence="1 2" id="KW-0732">Signal</keyword>
<dbReference type="EMBL" id="SRLC01000001">
    <property type="protein sequence ID" value="TGE24780.1"/>
    <property type="molecule type" value="Genomic_DNA"/>
</dbReference>
<feature type="chain" id="PRO_5021341330" description="Phospholipase/carboxylesterase/thioesterase domain-containing protein" evidence="2">
    <location>
        <begin position="21"/>
        <end position="397"/>
    </location>
</feature>
<dbReference type="InterPro" id="IPR050955">
    <property type="entry name" value="Plant_Biomass_Hydrol_Est"/>
</dbReference>
<dbReference type="PANTHER" id="PTHR43037">
    <property type="entry name" value="UNNAMED PRODUCT-RELATED"/>
    <property type="match status" value="1"/>
</dbReference>
<reference evidence="3 4" key="1">
    <citation type="submission" date="2019-04" db="EMBL/GenBank/DDBJ databases">
        <authorList>
            <person name="Feng G."/>
            <person name="Zhang J."/>
            <person name="Zhu H."/>
        </authorList>
    </citation>
    <scope>NUCLEOTIDE SEQUENCE [LARGE SCALE GENOMIC DNA]</scope>
    <source>
        <strain evidence="3 4">JCM 31653</strain>
    </source>
</reference>
<accession>A0A4Z0Q421</accession>
<protein>
    <recommendedName>
        <fullName evidence="5">Phospholipase/carboxylesterase/thioesterase domain-containing protein</fullName>
    </recommendedName>
</protein>
<evidence type="ECO:0000313" key="4">
    <source>
        <dbReference type="Proteomes" id="UP000297549"/>
    </source>
</evidence>
<dbReference type="OrthoDB" id="9795555at2"/>
<dbReference type="InterPro" id="IPR029058">
    <property type="entry name" value="AB_hydrolase_fold"/>
</dbReference>
<proteinExistence type="predicted"/>
<dbReference type="SUPFAM" id="SSF53474">
    <property type="entry name" value="alpha/beta-Hydrolases"/>
    <property type="match status" value="1"/>
</dbReference>
<keyword evidence="4" id="KW-1185">Reference proteome</keyword>
<evidence type="ECO:0000256" key="1">
    <source>
        <dbReference type="ARBA" id="ARBA00022729"/>
    </source>
</evidence>
<dbReference type="Gene3D" id="3.40.50.1820">
    <property type="entry name" value="alpha/beta hydrolase"/>
    <property type="match status" value="1"/>
</dbReference>
<organism evidence="3 4">
    <name type="scientific">Hymenobacter aquaticus</name>
    <dbReference type="NCBI Taxonomy" id="1867101"/>
    <lineage>
        <taxon>Bacteria</taxon>
        <taxon>Pseudomonadati</taxon>
        <taxon>Bacteroidota</taxon>
        <taxon>Cytophagia</taxon>
        <taxon>Cytophagales</taxon>
        <taxon>Hymenobacteraceae</taxon>
        <taxon>Hymenobacter</taxon>
    </lineage>
</organism>
<dbReference type="Proteomes" id="UP000297549">
    <property type="component" value="Unassembled WGS sequence"/>
</dbReference>
<dbReference type="RefSeq" id="WP_135462360.1">
    <property type="nucleotide sequence ID" value="NZ_SRLC01000001.1"/>
</dbReference>
<evidence type="ECO:0000313" key="3">
    <source>
        <dbReference type="EMBL" id="TGE24780.1"/>
    </source>
</evidence>
<feature type="signal peptide" evidence="2">
    <location>
        <begin position="1"/>
        <end position="20"/>
    </location>
</feature>
<dbReference type="PANTHER" id="PTHR43037:SF4">
    <property type="entry name" value="PEPTIDASE S9 PROLYL OLIGOPEPTIDASE CATALYTIC DOMAIN-CONTAINING PROTEIN"/>
    <property type="match status" value="1"/>
</dbReference>
<sequence length="397" mass="43457">MNRFISAALLLLLASPLAHAQTSARTSAPLPTYDQLLETAARHLAQKNYCEATTTFTQAFADSTLAGPFDLYAGAGAAANCPGQEPLALRWLLRLTRQPNLPITARDVDNMAQEESMRSLHKFAAWHSFLAALRQTAARRAAEAHRAATAWRAAALGQALPTPPQTGHYAAAKPGFALYYAPVDTVRVPYLVYVPATYRPDRPTALIVYLHGGVSSTTQFPATPEVAQEPIFAAAAEQNTLVLYPFGRQSFGWLEQRAALDNVRRMLAQVQQRYHIDRRRVYLGGMSNGGTAAFWYACQSPAGFAGFFAIAANPVSALGPLNFRQLRKGPPLYSLHAEDDPVFAYQQVRAIYTQQHPWARQWHFASRPTGGHSFLYGPDGPAALRALLAQLMGRPAN</sequence>
<comment type="caution">
    <text evidence="3">The sequence shown here is derived from an EMBL/GenBank/DDBJ whole genome shotgun (WGS) entry which is preliminary data.</text>
</comment>
<name>A0A4Z0Q421_9BACT</name>